<dbReference type="RefSeq" id="WP_334236401.1">
    <property type="nucleotide sequence ID" value="NZ_JBAJJH010000023.1"/>
</dbReference>
<comment type="caution">
    <text evidence="2">The sequence shown here is derived from an EMBL/GenBank/DDBJ whole genome shotgun (WGS) entry which is preliminary data.</text>
</comment>
<feature type="domain" description="DUF4268" evidence="1">
    <location>
        <begin position="227"/>
        <end position="362"/>
    </location>
</feature>
<dbReference type="Gene3D" id="3.40.1350.10">
    <property type="match status" value="1"/>
</dbReference>
<dbReference type="InterPro" id="IPR011856">
    <property type="entry name" value="tRNA_endonuc-like_dom_sf"/>
</dbReference>
<evidence type="ECO:0000313" key="2">
    <source>
        <dbReference type="EMBL" id="MEG9474765.1"/>
    </source>
</evidence>
<reference evidence="2" key="1">
    <citation type="submission" date="2023-12" db="EMBL/GenBank/DDBJ databases">
        <title>Mannheima indologenes sp. nov. proposed for Clade V organisms of Mannheimia.</title>
        <authorList>
            <person name="Christensen H."/>
        </authorList>
    </citation>
    <scope>NUCLEOTIDE SEQUENCE</scope>
    <source>
        <strain evidence="2">M14.4</strain>
    </source>
</reference>
<evidence type="ECO:0000259" key="1">
    <source>
        <dbReference type="Pfam" id="PF14088"/>
    </source>
</evidence>
<accession>A0ABU7ZBH4</accession>
<sequence>MYILNQTQKELEKIPQTSFSEHNLKERYDLQEWIDKSPQILGEDLLIIQKEFSGFDKTKERLDLLAIDKSGNLVLIENKLDDSGKDVVWQAIKYASYVANLSKNKIINIYQEYLNKKEQGTDATDEISRFLDKDFEQIDLNIGYRQRVILVSKEFQPEVTSTVLWLRGNGIDIQCIKVIPYRLGDKILVDVDKIIPLPETGEYLIGLRDKEIEERKISKNRLENENLQSEYWVELLAYCKSKNFQLFKNRNFSSSSWIGTSSGVISNLRYNFILLKNSIRVELYINDQDKETNKKLFDALYAFHTEINSNFGTPLNWERLDDRKASRVSFGTQFDRDNKDEWDIAIRWHYENMKKFEESLRPFIQKISSEYI</sequence>
<protein>
    <submittedName>
        <fullName evidence="2">DUF4268 domain-containing protein</fullName>
    </submittedName>
</protein>
<gene>
    <name evidence="2" type="ORF">V6W77_00530</name>
</gene>
<dbReference type="Pfam" id="PF14088">
    <property type="entry name" value="DUF4268"/>
    <property type="match status" value="1"/>
</dbReference>
<organism evidence="2 3">
    <name type="scientific">Mannheimia indoligenes</name>
    <dbReference type="NCBI Taxonomy" id="3103145"/>
    <lineage>
        <taxon>Bacteria</taxon>
        <taxon>Pseudomonadati</taxon>
        <taxon>Pseudomonadota</taxon>
        <taxon>Gammaproteobacteria</taxon>
        <taxon>Pasteurellales</taxon>
        <taxon>Pasteurellaceae</taxon>
        <taxon>Mannheimia</taxon>
    </lineage>
</organism>
<dbReference type="Proteomes" id="UP001432017">
    <property type="component" value="Unassembled WGS sequence"/>
</dbReference>
<dbReference type="EMBL" id="JBAJJM010000001">
    <property type="protein sequence ID" value="MEG9474765.1"/>
    <property type="molecule type" value="Genomic_DNA"/>
</dbReference>
<name>A0ABU7ZBH4_9PAST</name>
<evidence type="ECO:0000313" key="3">
    <source>
        <dbReference type="Proteomes" id="UP001432017"/>
    </source>
</evidence>
<keyword evidence="3" id="KW-1185">Reference proteome</keyword>
<proteinExistence type="predicted"/>
<dbReference type="InterPro" id="IPR025364">
    <property type="entry name" value="DUF4268"/>
</dbReference>